<name>A0A1G7YCZ1_9BURK</name>
<protein>
    <submittedName>
        <fullName evidence="2">Uncharacterized protein</fullName>
    </submittedName>
</protein>
<organism evidence="2 3">
    <name type="scientific">Paraburkholderia phenazinium</name>
    <dbReference type="NCBI Taxonomy" id="60549"/>
    <lineage>
        <taxon>Bacteria</taxon>
        <taxon>Pseudomonadati</taxon>
        <taxon>Pseudomonadota</taxon>
        <taxon>Betaproteobacteria</taxon>
        <taxon>Burkholderiales</taxon>
        <taxon>Burkholderiaceae</taxon>
        <taxon>Paraburkholderia</taxon>
    </lineage>
</organism>
<dbReference type="EMBL" id="FNCJ01000006">
    <property type="protein sequence ID" value="SDG94422.1"/>
    <property type="molecule type" value="Genomic_DNA"/>
</dbReference>
<dbReference type="OrthoDB" id="8773450at2"/>
<evidence type="ECO:0000256" key="1">
    <source>
        <dbReference type="SAM" id="MobiDB-lite"/>
    </source>
</evidence>
<dbReference type="RefSeq" id="WP_090685421.1">
    <property type="nucleotide sequence ID" value="NZ_FNCJ01000006.1"/>
</dbReference>
<reference evidence="2 3" key="1">
    <citation type="submission" date="2016-10" db="EMBL/GenBank/DDBJ databases">
        <authorList>
            <person name="de Groot N.N."/>
        </authorList>
    </citation>
    <scope>NUCLEOTIDE SEQUENCE [LARGE SCALE GENOMIC DNA]</scope>
    <source>
        <strain evidence="2 3">LMG 2247</strain>
    </source>
</reference>
<dbReference type="AlphaFoldDB" id="A0A1G7YCZ1"/>
<sequence>MSLPTFPEPLTSDDIRGHLRTRPTLAPGTWRTAWPGGLVRPDRGNALLLLDVDGVLHPDACDPLDHFCRLHLVIDVLDEVQDVDVVWASTWRFQKPWATLMARIPERLHERFIGATPAHLYPRGEACPVGPRRLEVEAFLADVLRDPSRPWVAVEDQPLYDGASHGQVLFCNPRTGLAPAGEGNGFADAGALRERLKRLSREGR</sequence>
<dbReference type="Proteomes" id="UP000199706">
    <property type="component" value="Unassembled WGS sequence"/>
</dbReference>
<dbReference type="Pfam" id="PF18143">
    <property type="entry name" value="HAD_SAK_2"/>
    <property type="match status" value="1"/>
</dbReference>
<proteinExistence type="predicted"/>
<gene>
    <name evidence="2" type="ORF">SAMN05216466_106139</name>
</gene>
<evidence type="ECO:0000313" key="3">
    <source>
        <dbReference type="Proteomes" id="UP000199706"/>
    </source>
</evidence>
<evidence type="ECO:0000313" key="2">
    <source>
        <dbReference type="EMBL" id="SDG94422.1"/>
    </source>
</evidence>
<accession>A0A1G7YCZ1</accession>
<feature type="region of interest" description="Disordered" evidence="1">
    <location>
        <begin position="1"/>
        <end position="21"/>
    </location>
</feature>